<reference evidence="1" key="1">
    <citation type="submission" date="2017-05" db="UniProtKB">
        <authorList>
            <consortium name="EnsemblMetazoa"/>
        </authorList>
    </citation>
    <scope>IDENTIFICATION</scope>
</reference>
<dbReference type="AlphaFoldDB" id="A0A1X7U1A2"/>
<sequence>MSSISPSRRTCSRFFCPVCYTFSSIHFTKIMKHVHHVHSFHSNFSVVCGISGCPRIYINFLSYKKHIYRSHRHECHFGLEWQIATMQSDEFAMLQPLEDSDEEGDLDTITATAEQQQRYHSNTCESSCSSHATAFEAEI</sequence>
<dbReference type="InParanoid" id="A0A1X7U1A2"/>
<dbReference type="EnsemblMetazoa" id="Aqu2.1.21508_001">
    <property type="protein sequence ID" value="Aqu2.1.21508_001"/>
    <property type="gene ID" value="Aqu2.1.21508"/>
</dbReference>
<accession>A0A1X7U1A2</accession>
<evidence type="ECO:0000313" key="1">
    <source>
        <dbReference type="EnsemblMetazoa" id="Aqu2.1.21508_001"/>
    </source>
</evidence>
<protein>
    <submittedName>
        <fullName evidence="1">Uncharacterized protein</fullName>
    </submittedName>
</protein>
<name>A0A1X7U1A2_AMPQE</name>
<proteinExistence type="predicted"/>
<organism evidence="1">
    <name type="scientific">Amphimedon queenslandica</name>
    <name type="common">Sponge</name>
    <dbReference type="NCBI Taxonomy" id="400682"/>
    <lineage>
        <taxon>Eukaryota</taxon>
        <taxon>Metazoa</taxon>
        <taxon>Porifera</taxon>
        <taxon>Demospongiae</taxon>
        <taxon>Heteroscleromorpha</taxon>
        <taxon>Haplosclerida</taxon>
        <taxon>Niphatidae</taxon>
        <taxon>Amphimedon</taxon>
    </lineage>
</organism>